<sequence length="299" mass="33770">MNENVTLAKWLNDEMNDKELKDFMALPEYATYSKIKEFSGQLTVPQADMDALYQNIARNRNKAHQPKVRKLNPWMPRVAAILVLALGITFFFYTTKTTTQIAEAGKMDTFLLPDNSEVVLNAGSEADYKEFNWDSNRKLQLNGEAYFKVAKGKTFDVVTPVGTITVVGTQFNVRARNGRLDVTCFEGKVKVTNGKETVFLTPGKTVAYENGTKLNLPDVKATKPGWLNHETYFGKVRLQEVISEMERQYNVTINLNAKAEKRFNGTIPMNNIDNALDQIILVYHLQAKKEGNIITLSAE</sequence>
<dbReference type="STRING" id="1121895.GCA_000378485_02453"/>
<dbReference type="InterPro" id="IPR006860">
    <property type="entry name" value="FecR"/>
</dbReference>
<dbReference type="Pfam" id="PF04773">
    <property type="entry name" value="FecR"/>
    <property type="match status" value="1"/>
</dbReference>
<evidence type="ECO:0000313" key="5">
    <source>
        <dbReference type="Proteomes" id="UP000030152"/>
    </source>
</evidence>
<dbReference type="InterPro" id="IPR032508">
    <property type="entry name" value="FecR_C"/>
</dbReference>
<dbReference type="InterPro" id="IPR012373">
    <property type="entry name" value="Ferrdict_sens_TM"/>
</dbReference>
<dbReference type="eggNOG" id="COG3712">
    <property type="taxonomic scope" value="Bacteria"/>
</dbReference>
<accession>A0A0A2M289</accession>
<dbReference type="Pfam" id="PF16344">
    <property type="entry name" value="FecR_C"/>
    <property type="match status" value="1"/>
</dbReference>
<evidence type="ECO:0000259" key="2">
    <source>
        <dbReference type="Pfam" id="PF04773"/>
    </source>
</evidence>
<comment type="caution">
    <text evidence="4">The sequence shown here is derived from an EMBL/GenBank/DDBJ whole genome shotgun (WGS) entry which is preliminary data.</text>
</comment>
<proteinExistence type="predicted"/>
<feature type="domain" description="Protein FecR C-terminal" evidence="3">
    <location>
        <begin position="232"/>
        <end position="295"/>
    </location>
</feature>
<keyword evidence="1" id="KW-0472">Membrane</keyword>
<evidence type="ECO:0000256" key="1">
    <source>
        <dbReference type="SAM" id="Phobius"/>
    </source>
</evidence>
<dbReference type="PANTHER" id="PTHR30273:SF2">
    <property type="entry name" value="PROTEIN FECR"/>
    <property type="match status" value="1"/>
</dbReference>
<dbReference type="AlphaFoldDB" id="A0A0A2M289"/>
<dbReference type="PANTHER" id="PTHR30273">
    <property type="entry name" value="PERIPLASMIC SIGNAL SENSOR AND SIGMA FACTOR ACTIVATOR FECR-RELATED"/>
    <property type="match status" value="1"/>
</dbReference>
<evidence type="ECO:0008006" key="6">
    <source>
        <dbReference type="Google" id="ProtNLM"/>
    </source>
</evidence>
<organism evidence="4 5">
    <name type="scientific">Flavobacterium rivuli WB 3.3-2 = DSM 21788</name>
    <dbReference type="NCBI Taxonomy" id="1121895"/>
    <lineage>
        <taxon>Bacteria</taxon>
        <taxon>Pseudomonadati</taxon>
        <taxon>Bacteroidota</taxon>
        <taxon>Flavobacteriia</taxon>
        <taxon>Flavobacteriales</taxon>
        <taxon>Flavobacteriaceae</taxon>
        <taxon>Flavobacterium</taxon>
    </lineage>
</organism>
<dbReference type="PIRSF" id="PIRSF018266">
    <property type="entry name" value="FecR"/>
    <property type="match status" value="1"/>
</dbReference>
<evidence type="ECO:0000313" key="4">
    <source>
        <dbReference type="EMBL" id="KGO85578.1"/>
    </source>
</evidence>
<dbReference type="RefSeq" id="WP_020213620.1">
    <property type="nucleotide sequence ID" value="NZ_JRLX01000019.1"/>
</dbReference>
<feature type="domain" description="FecR protein" evidence="2">
    <location>
        <begin position="103"/>
        <end position="190"/>
    </location>
</feature>
<dbReference type="EMBL" id="JRLX01000019">
    <property type="protein sequence ID" value="KGO85578.1"/>
    <property type="molecule type" value="Genomic_DNA"/>
</dbReference>
<reference evidence="4 5" key="1">
    <citation type="submission" date="2013-09" db="EMBL/GenBank/DDBJ databases">
        <authorList>
            <person name="Zeng Z."/>
            <person name="Chen C."/>
        </authorList>
    </citation>
    <scope>NUCLEOTIDE SEQUENCE [LARGE SCALE GENOMIC DNA]</scope>
    <source>
        <strain evidence="4 5">WB 3.3-2</strain>
    </source>
</reference>
<keyword evidence="1" id="KW-0812">Transmembrane</keyword>
<feature type="transmembrane region" description="Helical" evidence="1">
    <location>
        <begin position="74"/>
        <end position="93"/>
    </location>
</feature>
<dbReference type="OrthoDB" id="1097347at2"/>
<dbReference type="Proteomes" id="UP000030152">
    <property type="component" value="Unassembled WGS sequence"/>
</dbReference>
<dbReference type="Gene3D" id="2.60.120.1440">
    <property type="match status" value="1"/>
</dbReference>
<keyword evidence="1" id="KW-1133">Transmembrane helix</keyword>
<protein>
    <recommendedName>
        <fullName evidence="6">FecR protein domain-containing protein</fullName>
    </recommendedName>
</protein>
<dbReference type="Gene3D" id="3.55.50.30">
    <property type="match status" value="1"/>
</dbReference>
<keyword evidence="5" id="KW-1185">Reference proteome</keyword>
<name>A0A0A2M289_9FLAO</name>
<dbReference type="GO" id="GO:0016989">
    <property type="term" value="F:sigma factor antagonist activity"/>
    <property type="evidence" value="ECO:0007669"/>
    <property type="project" value="TreeGrafter"/>
</dbReference>
<evidence type="ECO:0000259" key="3">
    <source>
        <dbReference type="Pfam" id="PF16344"/>
    </source>
</evidence>
<gene>
    <name evidence="4" type="ORF">Q765_15320</name>
</gene>